<dbReference type="OrthoDB" id="7504at2759"/>
<gene>
    <name evidence="3" type="ORF">Gasu_29360</name>
</gene>
<dbReference type="AlphaFoldDB" id="M2X058"/>
<keyword evidence="2" id="KW-0472">Membrane</keyword>
<organism evidence="3 4">
    <name type="scientific">Galdieria sulphuraria</name>
    <name type="common">Red alga</name>
    <dbReference type="NCBI Taxonomy" id="130081"/>
    <lineage>
        <taxon>Eukaryota</taxon>
        <taxon>Rhodophyta</taxon>
        <taxon>Bangiophyceae</taxon>
        <taxon>Galdieriales</taxon>
        <taxon>Galdieriaceae</taxon>
        <taxon>Galdieria</taxon>
    </lineage>
</organism>
<feature type="compositionally biased region" description="Polar residues" evidence="1">
    <location>
        <begin position="194"/>
        <end position="229"/>
    </location>
</feature>
<proteinExistence type="predicted"/>
<sequence>MLPITLWKLSSSLLRLQVPCKITSSIPSTANFSRGTSFMRYFNTSQLLKSSEEKETFHFMPLSYNEDVRAVSGLTAPDEPPHAPLPKDHELNGDCDFSRQLDMHEDVSDREAAIGTALLVLIFGGGYYLAEYVFPKEYKVTRTELPYLEQDLGGYLKLDETGTQLIPQFDFVTYAAPDTPQCGYLSTIKKIDKSPSSPTTFKENNNNYSENFKDNVQSNGKSSMNNNHVEASDEPDYDKYIQGSS</sequence>
<evidence type="ECO:0000256" key="2">
    <source>
        <dbReference type="SAM" id="Phobius"/>
    </source>
</evidence>
<keyword evidence="4" id="KW-1185">Reference proteome</keyword>
<protein>
    <submittedName>
        <fullName evidence="3">Uncharacterized protein</fullName>
    </submittedName>
</protein>
<dbReference type="Proteomes" id="UP000030680">
    <property type="component" value="Unassembled WGS sequence"/>
</dbReference>
<reference evidence="4" key="1">
    <citation type="journal article" date="2013" name="Science">
        <title>Gene transfer from bacteria and archaea facilitated evolution of an extremophilic eukaryote.</title>
        <authorList>
            <person name="Schonknecht G."/>
            <person name="Chen W.H."/>
            <person name="Ternes C.M."/>
            <person name="Barbier G.G."/>
            <person name="Shrestha R.P."/>
            <person name="Stanke M."/>
            <person name="Brautigam A."/>
            <person name="Baker B.J."/>
            <person name="Banfield J.F."/>
            <person name="Garavito R.M."/>
            <person name="Carr K."/>
            <person name="Wilkerson C."/>
            <person name="Rensing S.A."/>
            <person name="Gagneul D."/>
            <person name="Dickenson N.E."/>
            <person name="Oesterhelt C."/>
            <person name="Lercher M.J."/>
            <person name="Weber A.P."/>
        </authorList>
    </citation>
    <scope>NUCLEOTIDE SEQUENCE [LARGE SCALE GENOMIC DNA]</scope>
    <source>
        <strain evidence="4">074W</strain>
    </source>
</reference>
<keyword evidence="2" id="KW-0812">Transmembrane</keyword>
<dbReference type="GeneID" id="17088492"/>
<evidence type="ECO:0000256" key="1">
    <source>
        <dbReference type="SAM" id="MobiDB-lite"/>
    </source>
</evidence>
<name>M2X058_GALSU</name>
<dbReference type="KEGG" id="gsl:Gasu_29360"/>
<dbReference type="RefSeq" id="XP_005706235.1">
    <property type="nucleotide sequence ID" value="XM_005706178.1"/>
</dbReference>
<evidence type="ECO:0000313" key="3">
    <source>
        <dbReference type="EMBL" id="EME29715.1"/>
    </source>
</evidence>
<dbReference type="Gramene" id="EME29715">
    <property type="protein sequence ID" value="EME29715"/>
    <property type="gene ID" value="Gasu_29360"/>
</dbReference>
<feature type="transmembrane region" description="Helical" evidence="2">
    <location>
        <begin position="112"/>
        <end position="130"/>
    </location>
</feature>
<dbReference type="EMBL" id="KB454506">
    <property type="protein sequence ID" value="EME29715.1"/>
    <property type="molecule type" value="Genomic_DNA"/>
</dbReference>
<evidence type="ECO:0000313" key="4">
    <source>
        <dbReference type="Proteomes" id="UP000030680"/>
    </source>
</evidence>
<keyword evidence="2" id="KW-1133">Transmembrane helix</keyword>
<feature type="region of interest" description="Disordered" evidence="1">
    <location>
        <begin position="193"/>
        <end position="245"/>
    </location>
</feature>
<accession>M2X058</accession>